<dbReference type="InterPro" id="IPR000904">
    <property type="entry name" value="Sec7_dom"/>
</dbReference>
<dbReference type="Gene3D" id="1.20.1280.50">
    <property type="match status" value="1"/>
</dbReference>
<evidence type="ECO:0000313" key="3">
    <source>
        <dbReference type="EMBL" id="KAK4022784.1"/>
    </source>
</evidence>
<dbReference type="SUPFAM" id="SSF48425">
    <property type="entry name" value="Sec7 domain"/>
    <property type="match status" value="1"/>
</dbReference>
<dbReference type="SMART" id="SM00222">
    <property type="entry name" value="Sec7"/>
    <property type="match status" value="1"/>
</dbReference>
<gene>
    <name evidence="3" type="ORF">OUZ56_008232</name>
</gene>
<dbReference type="GO" id="GO:0032012">
    <property type="term" value="P:regulation of ARF protein signal transduction"/>
    <property type="evidence" value="ECO:0007669"/>
    <property type="project" value="InterPro"/>
</dbReference>
<evidence type="ECO:0000259" key="1">
    <source>
        <dbReference type="PROSITE" id="PS50190"/>
    </source>
</evidence>
<dbReference type="EMBL" id="JAOYFB010000037">
    <property type="protein sequence ID" value="KAK4022784.1"/>
    <property type="molecule type" value="Genomic_DNA"/>
</dbReference>
<proteinExistence type="predicted"/>
<dbReference type="Gene3D" id="1.10.1000.11">
    <property type="entry name" value="Arf Nucleotide-binding Site Opener,domain 2"/>
    <property type="match status" value="1"/>
</dbReference>
<organism evidence="2">
    <name type="scientific">Daphnia magna</name>
    <dbReference type="NCBI Taxonomy" id="35525"/>
    <lineage>
        <taxon>Eukaryota</taxon>
        <taxon>Metazoa</taxon>
        <taxon>Ecdysozoa</taxon>
        <taxon>Arthropoda</taxon>
        <taxon>Crustacea</taxon>
        <taxon>Branchiopoda</taxon>
        <taxon>Diplostraca</taxon>
        <taxon>Cladocera</taxon>
        <taxon>Anomopoda</taxon>
        <taxon>Daphniidae</taxon>
        <taxon>Daphnia</taxon>
    </lineage>
</organism>
<dbReference type="GO" id="GO:0005085">
    <property type="term" value="F:guanyl-nucleotide exchange factor activity"/>
    <property type="evidence" value="ECO:0007669"/>
    <property type="project" value="InterPro"/>
</dbReference>
<dbReference type="CDD" id="cd00171">
    <property type="entry name" value="Sec7"/>
    <property type="match status" value="1"/>
</dbReference>
<dbReference type="InterPro" id="IPR036047">
    <property type="entry name" value="F-box-like_dom_sf"/>
</dbReference>
<dbReference type="PANTHER" id="PTHR10663">
    <property type="entry name" value="GUANYL-NUCLEOTIDE EXCHANGE FACTOR"/>
    <property type="match status" value="1"/>
</dbReference>
<evidence type="ECO:0000313" key="2">
    <source>
        <dbReference type="EMBL" id="JAI89903.1"/>
    </source>
</evidence>
<reference evidence="2" key="1">
    <citation type="submission" date="2015-10" db="EMBL/GenBank/DDBJ databases">
        <title>Daphnia magna gene sets from two clonal populations assembled and annotated with EvidentialGene.</title>
        <authorList>
            <person name="Gilbert D."/>
            <person name="Podicheti R."/>
            <person name="Orsini L."/>
            <person name="Colbourne J."/>
            <person name="Pfrender M."/>
        </authorList>
    </citation>
    <scope>NUCLEOTIDE SEQUENCE</scope>
</reference>
<dbReference type="InterPro" id="IPR001810">
    <property type="entry name" value="F-box_dom"/>
</dbReference>
<keyword evidence="4" id="KW-1185">Reference proteome</keyword>
<dbReference type="OrthoDB" id="430364at2759"/>
<dbReference type="Gene3D" id="1.10.220.20">
    <property type="match status" value="1"/>
</dbReference>
<dbReference type="Pfam" id="PF01369">
    <property type="entry name" value="Sec7"/>
    <property type="match status" value="1"/>
</dbReference>
<name>A0A0P5HR25_9CRUS</name>
<dbReference type="CDD" id="cd22088">
    <property type="entry name" value="F-box_FBXO8"/>
    <property type="match status" value="1"/>
</dbReference>
<feature type="domain" description="SEC7" evidence="1">
    <location>
        <begin position="74"/>
        <end position="257"/>
    </location>
</feature>
<dbReference type="InterPro" id="IPR035999">
    <property type="entry name" value="Sec7_dom_sf"/>
</dbReference>
<dbReference type="InterPro" id="IPR048003">
    <property type="entry name" value="FBXO8_F-box"/>
</dbReference>
<reference evidence="2" key="2">
    <citation type="submission" date="2015-10" db="EMBL/GenBank/DDBJ databases">
        <authorList>
            <person name="Gilbert D.G."/>
        </authorList>
    </citation>
    <scope>NUCLEOTIDE SEQUENCE</scope>
</reference>
<dbReference type="Pfam" id="PF12937">
    <property type="entry name" value="F-box-like"/>
    <property type="match status" value="1"/>
</dbReference>
<dbReference type="AlphaFoldDB" id="A0A0P5HR25"/>
<dbReference type="PROSITE" id="PS50190">
    <property type="entry name" value="SEC7"/>
    <property type="match status" value="1"/>
</dbReference>
<dbReference type="SUPFAM" id="SSF81383">
    <property type="entry name" value="F-box domain"/>
    <property type="match status" value="1"/>
</dbReference>
<dbReference type="PANTHER" id="PTHR10663:SF372">
    <property type="entry name" value="F-BOX ONLY PROTEIN 8"/>
    <property type="match status" value="1"/>
</dbReference>
<dbReference type="EMBL" id="GDIP01233498">
    <property type="protein sequence ID" value="JAI89903.1"/>
    <property type="molecule type" value="Transcribed_RNA"/>
</dbReference>
<dbReference type="KEGG" id="dmk:116918850"/>
<accession>A0A0P5HR25</accession>
<dbReference type="InterPro" id="IPR023394">
    <property type="entry name" value="Sec7_C_sf"/>
</dbReference>
<dbReference type="Proteomes" id="UP001234178">
    <property type="component" value="Unassembled WGS sequence"/>
</dbReference>
<evidence type="ECO:0000313" key="4">
    <source>
        <dbReference type="Proteomes" id="UP001234178"/>
    </source>
</evidence>
<sequence>MGQYNTRNRLDEELKSTNIDPIRKLPLELSLTVLSHLNATDLCLAGCVWNDLACDELLWMGLCRNWGYHHSPNKIQSYRKLYLILDEGSLIFCADAEKGMKYFFNNGLIKNDPEDIANFLHRTNKLNSLQLCRYLGQRGDVLDHFIGLQNFKGESLPNALRTVFSRTLAGDIHGNYLHTLLDKFSRRFYDCNQHLKLPPDTIYIVSFSLIILSVDLSSPHIKNKMSKREFIRNVRRAVGHRIDDDWCGHLYDDIYLIGHVAPGRCNKTSRPEHH</sequence>
<protein>
    <submittedName>
        <fullName evidence="2">F-box only protein</fullName>
    </submittedName>
</protein>
<reference evidence="3 4" key="3">
    <citation type="journal article" date="2023" name="Nucleic Acids Res.">
        <title>The hologenome of Daphnia magna reveals possible DNA methylation and microbiome-mediated evolution of the host genome.</title>
        <authorList>
            <person name="Chaturvedi A."/>
            <person name="Li X."/>
            <person name="Dhandapani V."/>
            <person name="Marshall H."/>
            <person name="Kissane S."/>
            <person name="Cuenca-Cambronero M."/>
            <person name="Asole G."/>
            <person name="Calvet F."/>
            <person name="Ruiz-Romero M."/>
            <person name="Marangio P."/>
            <person name="Guigo R."/>
            <person name="Rago D."/>
            <person name="Mirbahai L."/>
            <person name="Eastwood N."/>
            <person name="Colbourne J.K."/>
            <person name="Zhou J."/>
            <person name="Mallon E."/>
            <person name="Orsini L."/>
        </authorList>
    </citation>
    <scope>NUCLEOTIDE SEQUENCE [LARGE SCALE GENOMIC DNA]</scope>
    <source>
        <strain evidence="3">LRV0_1</strain>
    </source>
</reference>